<feature type="region of interest" description="Disordered" evidence="3">
    <location>
        <begin position="693"/>
        <end position="741"/>
    </location>
</feature>
<feature type="non-terminal residue" evidence="6">
    <location>
        <position position="893"/>
    </location>
</feature>
<feature type="non-terminal residue" evidence="6">
    <location>
        <position position="1"/>
    </location>
</feature>
<dbReference type="Proteomes" id="UP000574210">
    <property type="component" value="Unassembled WGS sequence"/>
</dbReference>
<keyword evidence="2" id="KW-0597">Phosphoprotein</keyword>
<feature type="compositionally biased region" description="Basic and acidic residues" evidence="3">
    <location>
        <begin position="459"/>
        <end position="468"/>
    </location>
</feature>
<dbReference type="Pfam" id="PF10254">
    <property type="entry name" value="Pacs-1"/>
    <property type="match status" value="1"/>
</dbReference>
<protein>
    <submittedName>
        <fullName evidence="6">PACS2 protein</fullName>
    </submittedName>
</protein>
<dbReference type="InterPro" id="IPR057541">
    <property type="entry name" value="PACS1/2_N"/>
</dbReference>
<dbReference type="Pfam" id="PF25332">
    <property type="entry name" value="C2_PACS_N"/>
    <property type="match status" value="1"/>
</dbReference>
<comment type="similarity">
    <text evidence="1">Belongs to the PACS family.</text>
</comment>
<feature type="region of interest" description="Disordered" evidence="3">
    <location>
        <begin position="291"/>
        <end position="365"/>
    </location>
</feature>
<feature type="region of interest" description="Disordered" evidence="3">
    <location>
        <begin position="179"/>
        <end position="238"/>
    </location>
</feature>
<evidence type="ECO:0000313" key="6">
    <source>
        <dbReference type="EMBL" id="NXF22156.1"/>
    </source>
</evidence>
<evidence type="ECO:0000313" key="7">
    <source>
        <dbReference type="Proteomes" id="UP000574210"/>
    </source>
</evidence>
<sequence>RSRLSFPGGTGALGRPVPMNLFATWEIDGSSPSCVPRLCSLTLKKLVVLKELDKELISGVIAVKMQGSKRILRSHEIVLPPSGHVETELALTFSLQYPHFLKREGNKLQIMLQRRKRYKNRTILGYKTLAVGCINMAEVMQHPTEGGQVLSLFSNIKEAPVKVAEIWIFSLSSQPIDHEDSSMQASQKIKSTDNYSEEEYESFSSEQEASDDAVQGQDLDDDEYEMGKPKKQRRSIVRTTSITRQQNFKQKVVALLKRFKVSDEVLDSEQDPAEHVPEVEEDLDLLYDTLDIENPSDSGPEMEDDDSVLSTPKPKLKPYFEGLSHSSSQTEIGSIHSIRSQREPPSPVEVPEKTKSLGTKHAGDSVSDTVPYGLFLVTLFPLFLQESNQQAEVQEAELPTPDVFVEKLPPSGKITKTESLIIPSTSRSEGKQTGRRGRSTSLKERQPVRPQNERANSLDNERSPDTRHHLQIPRKTVYDQLNHILVSDDQLPENIILVNTSDWQGQYLSDVLQKHTLPVVCTCSSADIQAAFSTIVSRIQRYCNCNSQPPNPIKIAVAGAQNYLSAVLRLFVEQLSHKTPDWLGYMKFLIIPLGSHPVAKYLGSVDYRYNNFFQDLAWRDLFNKLEAQTTVSEAPDVVSRITQYIAGANCAHQLPIAEAMLTYKQKSPDEESSQKFIPFVGVVKVGIVEQSSATSGDSDDAAPSSSVVLSSTPPSVSPAVKEASPTPPSSPSVTGSFSSPSQGLGAELMGLQVDYWIAAPPVDRKRDPEKKDPSTTKNTLKCTFRSLQVSRLPASGEIATTPTMSMTVVTKEKNKKVMFLPKKTKDKEVESKSQCIEGISRLICTAKHQQNMLRVLIDGVEWNDVKFFQLAAQWSSHVKHFPICIFGHSKSNF</sequence>
<name>A0A7K8RYT3_9PASS</name>
<evidence type="ECO:0000256" key="2">
    <source>
        <dbReference type="ARBA" id="ARBA00022553"/>
    </source>
</evidence>
<dbReference type="PANTHER" id="PTHR13280:SF15">
    <property type="entry name" value="PHOSPHOFURIN ACIDIC CLUSTER SORTING PROTEIN 2"/>
    <property type="match status" value="1"/>
</dbReference>
<feature type="compositionally biased region" description="Low complexity" evidence="3">
    <location>
        <begin position="731"/>
        <end position="741"/>
    </location>
</feature>
<gene>
    <name evidence="6" type="primary">Pacs2</name>
    <name evidence="6" type="ORF">RHOROS_R08061</name>
</gene>
<keyword evidence="7" id="KW-1185">Reference proteome</keyword>
<accession>A0A7K8RYT3</accession>
<proteinExistence type="inferred from homology"/>
<dbReference type="InterPro" id="IPR019381">
    <property type="entry name" value="PACS1/2_C"/>
</dbReference>
<organism evidence="6 7">
    <name type="scientific">Rhodinocichla rosea</name>
    <dbReference type="NCBI Taxonomy" id="58203"/>
    <lineage>
        <taxon>Eukaryota</taxon>
        <taxon>Metazoa</taxon>
        <taxon>Chordata</taxon>
        <taxon>Craniata</taxon>
        <taxon>Vertebrata</taxon>
        <taxon>Euteleostomi</taxon>
        <taxon>Archelosauria</taxon>
        <taxon>Archosauria</taxon>
        <taxon>Dinosauria</taxon>
        <taxon>Saurischia</taxon>
        <taxon>Theropoda</taxon>
        <taxon>Coelurosauria</taxon>
        <taxon>Aves</taxon>
        <taxon>Neognathae</taxon>
        <taxon>Neoaves</taxon>
        <taxon>Telluraves</taxon>
        <taxon>Australaves</taxon>
        <taxon>Passeriformes</taxon>
        <taxon>Thraupidae</taxon>
        <taxon>Rhodinocichla</taxon>
    </lineage>
</organism>
<dbReference type="PANTHER" id="PTHR13280">
    <property type="entry name" value="PHOSPHOFURIN ACIDIC CLUSTER SORTING PROTEIN"/>
    <property type="match status" value="1"/>
</dbReference>
<dbReference type="GO" id="GO:0072659">
    <property type="term" value="P:protein localization to plasma membrane"/>
    <property type="evidence" value="ECO:0007669"/>
    <property type="project" value="TreeGrafter"/>
</dbReference>
<feature type="compositionally biased region" description="Low complexity" evidence="3">
    <location>
        <begin position="693"/>
        <end position="720"/>
    </location>
</feature>
<feature type="compositionally biased region" description="Low complexity" evidence="3">
    <location>
        <begin position="202"/>
        <end position="217"/>
    </location>
</feature>
<dbReference type="GO" id="GO:0044325">
    <property type="term" value="F:transmembrane transporter binding"/>
    <property type="evidence" value="ECO:0007669"/>
    <property type="project" value="TreeGrafter"/>
</dbReference>
<feature type="domain" description="Phosphofurin acidic cluster sorting protein 1/2 C-terminal" evidence="4">
    <location>
        <begin position="477"/>
        <end position="889"/>
    </location>
</feature>
<reference evidence="6 7" key="1">
    <citation type="submission" date="2019-09" db="EMBL/GenBank/DDBJ databases">
        <title>Bird 10,000 Genomes (B10K) Project - Family phase.</title>
        <authorList>
            <person name="Zhang G."/>
        </authorList>
    </citation>
    <scope>NUCLEOTIDE SEQUENCE [LARGE SCALE GENOMIC DNA]</scope>
    <source>
        <strain evidence="6">B10K-CU-031-12</strain>
        <tissue evidence="6">Muscle</tissue>
    </source>
</reference>
<dbReference type="AlphaFoldDB" id="A0A7K8RYT3"/>
<dbReference type="EMBL" id="VWYZ01000204">
    <property type="protein sequence ID" value="NXF22156.1"/>
    <property type="molecule type" value="Genomic_DNA"/>
</dbReference>
<feature type="compositionally biased region" description="Polar residues" evidence="3">
    <location>
        <begin position="182"/>
        <end position="194"/>
    </location>
</feature>
<evidence type="ECO:0000256" key="3">
    <source>
        <dbReference type="SAM" id="MobiDB-lite"/>
    </source>
</evidence>
<feature type="domain" description="Phosphofurin acidic cluster sorting protein 1/2 N-terminal C2" evidence="5">
    <location>
        <begin position="17"/>
        <end position="148"/>
    </location>
</feature>
<comment type="caution">
    <text evidence="6">The sequence shown here is derived from an EMBL/GenBank/DDBJ whole genome shotgun (WGS) entry which is preliminary data.</text>
</comment>
<feature type="region of interest" description="Disordered" evidence="3">
    <location>
        <begin position="415"/>
        <end position="469"/>
    </location>
</feature>
<evidence type="ECO:0000259" key="4">
    <source>
        <dbReference type="Pfam" id="PF10254"/>
    </source>
</evidence>
<evidence type="ECO:0000259" key="5">
    <source>
        <dbReference type="Pfam" id="PF25332"/>
    </source>
</evidence>
<evidence type="ECO:0000256" key="1">
    <source>
        <dbReference type="ARBA" id="ARBA00008590"/>
    </source>
</evidence>